<dbReference type="EMBL" id="JANYMP010000004">
    <property type="protein sequence ID" value="MCS7477598.1"/>
    <property type="molecule type" value="Genomic_DNA"/>
</dbReference>
<dbReference type="Proteomes" id="UP001141259">
    <property type="component" value="Unassembled WGS sequence"/>
</dbReference>
<dbReference type="AlphaFoldDB" id="A0A9X3A151"/>
<reference evidence="1" key="1">
    <citation type="submission" date="2022-08" db="EMBL/GenBank/DDBJ databases">
        <authorList>
            <person name="Tistechok S."/>
            <person name="Samborskyy M."/>
            <person name="Roman I."/>
        </authorList>
    </citation>
    <scope>NUCLEOTIDE SEQUENCE</scope>
    <source>
        <strain evidence="1">DSM 103496</strain>
    </source>
</reference>
<sequence length="86" mass="8906">MMVERAGSPEGDALTTKCGRHIAVGRIELSAPAPIGRVTLRVGPDGSGRGEAWLSLTPAEATDLARALLAQGDVLAFGAVRRRGAR</sequence>
<accession>A0A9X3A151</accession>
<dbReference type="RefSeq" id="WP_259623093.1">
    <property type="nucleotide sequence ID" value="NZ_JANYMP010000004.1"/>
</dbReference>
<name>A0A9X3A151_9PSEU</name>
<keyword evidence="2" id="KW-1185">Reference proteome</keyword>
<evidence type="ECO:0000313" key="2">
    <source>
        <dbReference type="Proteomes" id="UP001141259"/>
    </source>
</evidence>
<protein>
    <submittedName>
        <fullName evidence="1">Uncharacterized protein</fullName>
    </submittedName>
</protein>
<gene>
    <name evidence="1" type="ORF">NZH93_12095</name>
</gene>
<organism evidence="1 2">
    <name type="scientific">Umezawaea endophytica</name>
    <dbReference type="NCBI Taxonomy" id="1654476"/>
    <lineage>
        <taxon>Bacteria</taxon>
        <taxon>Bacillati</taxon>
        <taxon>Actinomycetota</taxon>
        <taxon>Actinomycetes</taxon>
        <taxon>Pseudonocardiales</taxon>
        <taxon>Pseudonocardiaceae</taxon>
        <taxon>Umezawaea</taxon>
    </lineage>
</organism>
<proteinExistence type="predicted"/>
<comment type="caution">
    <text evidence="1">The sequence shown here is derived from an EMBL/GenBank/DDBJ whole genome shotgun (WGS) entry which is preliminary data.</text>
</comment>
<evidence type="ECO:0000313" key="1">
    <source>
        <dbReference type="EMBL" id="MCS7477598.1"/>
    </source>
</evidence>